<reference evidence="2 3" key="1">
    <citation type="journal article" date="2015" name="BMC Genomics">
        <title>Insights from the genome of Ophiocordyceps polyrhachis-furcata to pathogenicity and host specificity in insect fungi.</title>
        <authorList>
            <person name="Wichadakul D."/>
            <person name="Kobmoo N."/>
            <person name="Ingsriswang S."/>
            <person name="Tangphatsornruang S."/>
            <person name="Chantasingh D."/>
            <person name="Luangsa-ard J.J."/>
            <person name="Eurwilaichitr L."/>
        </authorList>
    </citation>
    <scope>NUCLEOTIDE SEQUENCE [LARGE SCALE GENOMIC DNA]</scope>
    <source>
        <strain evidence="2 3">BCC 54312</strain>
    </source>
</reference>
<evidence type="ECO:0000256" key="1">
    <source>
        <dbReference type="SAM" id="MobiDB-lite"/>
    </source>
</evidence>
<gene>
    <name evidence="2" type="ORF">L249_0312</name>
</gene>
<protein>
    <submittedName>
        <fullName evidence="2">Uncharacterized protein</fullName>
    </submittedName>
</protein>
<dbReference type="AlphaFoldDB" id="A0A367LFG0"/>
<dbReference type="Proteomes" id="UP000253664">
    <property type="component" value="Unassembled WGS sequence"/>
</dbReference>
<evidence type="ECO:0000313" key="2">
    <source>
        <dbReference type="EMBL" id="RCI13155.1"/>
    </source>
</evidence>
<feature type="region of interest" description="Disordered" evidence="1">
    <location>
        <begin position="144"/>
        <end position="172"/>
    </location>
</feature>
<keyword evidence="3" id="KW-1185">Reference proteome</keyword>
<organism evidence="2 3">
    <name type="scientific">Ophiocordyceps polyrhachis-furcata BCC 54312</name>
    <dbReference type="NCBI Taxonomy" id="1330021"/>
    <lineage>
        <taxon>Eukaryota</taxon>
        <taxon>Fungi</taxon>
        <taxon>Dikarya</taxon>
        <taxon>Ascomycota</taxon>
        <taxon>Pezizomycotina</taxon>
        <taxon>Sordariomycetes</taxon>
        <taxon>Hypocreomycetidae</taxon>
        <taxon>Hypocreales</taxon>
        <taxon>Ophiocordycipitaceae</taxon>
        <taxon>Ophiocordyceps</taxon>
    </lineage>
</organism>
<dbReference type="EMBL" id="LKCN02000007">
    <property type="protein sequence ID" value="RCI13155.1"/>
    <property type="molecule type" value="Genomic_DNA"/>
</dbReference>
<feature type="non-terminal residue" evidence="2">
    <location>
        <position position="172"/>
    </location>
</feature>
<evidence type="ECO:0000313" key="3">
    <source>
        <dbReference type="Proteomes" id="UP000253664"/>
    </source>
</evidence>
<name>A0A367LFG0_9HYPO</name>
<sequence>MSVGDTLPSFWNSGSLVPMLLVYTTLDDVSPVGKTLEAQKHSRTEKVGSQNLRGAPSFVRRGAAGRRMCQRLRVFGLDYSHGGIGGKRQLGVMRVQCVFCCTSTVLSISVSSKTPLDYWLMQRSSLVMTPNGLVARRRYVASRPALPARNDRRPGHKPPFTDGVAGGGRDKG</sequence>
<accession>A0A367LFG0</accession>
<comment type="caution">
    <text evidence="2">The sequence shown here is derived from an EMBL/GenBank/DDBJ whole genome shotgun (WGS) entry which is preliminary data.</text>
</comment>
<proteinExistence type="predicted"/>